<organism evidence="3 4">
    <name type="scientific">Chaetomium fimeti</name>
    <dbReference type="NCBI Taxonomy" id="1854472"/>
    <lineage>
        <taxon>Eukaryota</taxon>
        <taxon>Fungi</taxon>
        <taxon>Dikarya</taxon>
        <taxon>Ascomycota</taxon>
        <taxon>Pezizomycotina</taxon>
        <taxon>Sordariomycetes</taxon>
        <taxon>Sordariomycetidae</taxon>
        <taxon>Sordariales</taxon>
        <taxon>Chaetomiaceae</taxon>
        <taxon>Chaetomium</taxon>
    </lineage>
</organism>
<dbReference type="CDD" id="cd13299">
    <property type="entry name" value="PH2_PH_fungal"/>
    <property type="match status" value="1"/>
</dbReference>
<protein>
    <recommendedName>
        <fullName evidence="2">PH domain-containing protein</fullName>
    </recommendedName>
</protein>
<dbReference type="Pfam" id="PF00169">
    <property type="entry name" value="PH"/>
    <property type="match status" value="2"/>
</dbReference>
<proteinExistence type="predicted"/>
<sequence length="435" mass="48387">MAQVHTQLAALTIADPRVDAQAPKPIPVPPQTTAPESKSRGRLAADAYSPVNQNGSFEFDRVIKSGYVQKRTQKTKTWRTIYLVLRPNTLYIYKSDKEEKLRRKVYLSDLTAVTLLKDPKNKRPNVFGLFSPAKNFHFQAPSLKDAQEWVELIRQDARIEEEEEEMFLASPTARQPSFFHGAEVDNDNGRQIRALASPEHFLSSSPEPTEPPIRNLPKPYARRPSHIDSSGLSGAELASHSDFSDSDMHRVPGASFESLAAHQPSTSPALPRPSIGTINNNRVSGTHQDADPDRVIWQGWMWFHRSKGGVRQWKKSWGVLRPRNFILYKDGAESSVLFLLYMSSIVNVVETDSKSRTKKHCLQIITDEKSYRFCTHDEEALVQCLGAFKSLLAKRRELEARAGTPSAAAASTAATVAATTTATAAPATETRSPPA</sequence>
<dbReference type="InterPro" id="IPR051707">
    <property type="entry name" value="PI-Interact_SigTrans_Reg"/>
</dbReference>
<dbReference type="AlphaFoldDB" id="A0AAE0HGQ6"/>
<evidence type="ECO:0000313" key="3">
    <source>
        <dbReference type="EMBL" id="KAK3296272.1"/>
    </source>
</evidence>
<dbReference type="InterPro" id="IPR001849">
    <property type="entry name" value="PH_domain"/>
</dbReference>
<feature type="region of interest" description="Disordered" evidence="1">
    <location>
        <begin position="19"/>
        <end position="42"/>
    </location>
</feature>
<dbReference type="EMBL" id="JAUEPN010000004">
    <property type="protein sequence ID" value="KAK3296272.1"/>
    <property type="molecule type" value="Genomic_DNA"/>
</dbReference>
<name>A0AAE0HGQ6_9PEZI</name>
<dbReference type="Proteomes" id="UP001278766">
    <property type="component" value="Unassembled WGS sequence"/>
</dbReference>
<dbReference type="SUPFAM" id="SSF50729">
    <property type="entry name" value="PH domain-like"/>
    <property type="match status" value="2"/>
</dbReference>
<reference evidence="3" key="2">
    <citation type="submission" date="2023-06" db="EMBL/GenBank/DDBJ databases">
        <authorList>
            <consortium name="Lawrence Berkeley National Laboratory"/>
            <person name="Haridas S."/>
            <person name="Hensen N."/>
            <person name="Bonometti L."/>
            <person name="Westerberg I."/>
            <person name="Brannstrom I.O."/>
            <person name="Guillou S."/>
            <person name="Cros-Aarteil S."/>
            <person name="Calhoun S."/>
            <person name="Kuo A."/>
            <person name="Mondo S."/>
            <person name="Pangilinan J."/>
            <person name="Riley R."/>
            <person name="Labutti K."/>
            <person name="Andreopoulos B."/>
            <person name="Lipzen A."/>
            <person name="Chen C."/>
            <person name="Yanf M."/>
            <person name="Daum C."/>
            <person name="Ng V."/>
            <person name="Clum A."/>
            <person name="Steindorff A."/>
            <person name="Ohm R."/>
            <person name="Martin F."/>
            <person name="Silar P."/>
            <person name="Natvig D."/>
            <person name="Lalanne C."/>
            <person name="Gautier V."/>
            <person name="Ament-Velasquez S.L."/>
            <person name="Kruys A."/>
            <person name="Hutchinson M.I."/>
            <person name="Powell A.J."/>
            <person name="Barry K."/>
            <person name="Miller A.N."/>
            <person name="Grigoriev I.V."/>
            <person name="Debuchy R."/>
            <person name="Gladieux P."/>
            <person name="Thoren M.H."/>
            <person name="Johannesson H."/>
        </authorList>
    </citation>
    <scope>NUCLEOTIDE SEQUENCE</scope>
    <source>
        <strain evidence="3">CBS 168.71</strain>
    </source>
</reference>
<reference evidence="3" key="1">
    <citation type="journal article" date="2023" name="Mol. Phylogenet. Evol.">
        <title>Genome-scale phylogeny and comparative genomics of the fungal order Sordariales.</title>
        <authorList>
            <person name="Hensen N."/>
            <person name="Bonometti L."/>
            <person name="Westerberg I."/>
            <person name="Brannstrom I.O."/>
            <person name="Guillou S."/>
            <person name="Cros-Aarteil S."/>
            <person name="Calhoun S."/>
            <person name="Haridas S."/>
            <person name="Kuo A."/>
            <person name="Mondo S."/>
            <person name="Pangilinan J."/>
            <person name="Riley R."/>
            <person name="LaButti K."/>
            <person name="Andreopoulos B."/>
            <person name="Lipzen A."/>
            <person name="Chen C."/>
            <person name="Yan M."/>
            <person name="Daum C."/>
            <person name="Ng V."/>
            <person name="Clum A."/>
            <person name="Steindorff A."/>
            <person name="Ohm R.A."/>
            <person name="Martin F."/>
            <person name="Silar P."/>
            <person name="Natvig D.O."/>
            <person name="Lalanne C."/>
            <person name="Gautier V."/>
            <person name="Ament-Velasquez S.L."/>
            <person name="Kruys A."/>
            <person name="Hutchinson M.I."/>
            <person name="Powell A.J."/>
            <person name="Barry K."/>
            <person name="Miller A.N."/>
            <person name="Grigoriev I.V."/>
            <person name="Debuchy R."/>
            <person name="Gladieux P."/>
            <person name="Hiltunen Thoren M."/>
            <person name="Johannesson H."/>
        </authorList>
    </citation>
    <scope>NUCLEOTIDE SEQUENCE</scope>
    <source>
        <strain evidence="3">CBS 168.71</strain>
    </source>
</reference>
<dbReference type="PROSITE" id="PS50003">
    <property type="entry name" value="PH_DOMAIN"/>
    <property type="match status" value="2"/>
</dbReference>
<comment type="caution">
    <text evidence="3">The sequence shown here is derived from an EMBL/GenBank/DDBJ whole genome shotgun (WGS) entry which is preliminary data.</text>
</comment>
<accession>A0AAE0HGQ6</accession>
<feature type="domain" description="PH" evidence="2">
    <location>
        <begin position="61"/>
        <end position="158"/>
    </location>
</feature>
<dbReference type="Gene3D" id="2.30.29.30">
    <property type="entry name" value="Pleckstrin-homology domain (PH domain)/Phosphotyrosine-binding domain (PTB)"/>
    <property type="match status" value="2"/>
</dbReference>
<dbReference type="SMART" id="SM00233">
    <property type="entry name" value="PH"/>
    <property type="match status" value="2"/>
</dbReference>
<evidence type="ECO:0000313" key="4">
    <source>
        <dbReference type="Proteomes" id="UP001278766"/>
    </source>
</evidence>
<dbReference type="PANTHER" id="PTHR14336">
    <property type="entry name" value="TANDEM PH DOMAIN CONTAINING PROTEIN"/>
    <property type="match status" value="1"/>
</dbReference>
<evidence type="ECO:0000259" key="2">
    <source>
        <dbReference type="PROSITE" id="PS50003"/>
    </source>
</evidence>
<dbReference type="FunFam" id="2.30.29.30:FF:000286">
    <property type="entry name" value="PH-protein kinase domain containing protein"/>
    <property type="match status" value="1"/>
</dbReference>
<dbReference type="InterPro" id="IPR011993">
    <property type="entry name" value="PH-like_dom_sf"/>
</dbReference>
<dbReference type="CDD" id="cd13298">
    <property type="entry name" value="PH1_PH_fungal"/>
    <property type="match status" value="1"/>
</dbReference>
<feature type="compositionally biased region" description="Polar residues" evidence="1">
    <location>
        <begin position="276"/>
        <end position="287"/>
    </location>
</feature>
<gene>
    <name evidence="3" type="ORF">B0H64DRAFT_417749</name>
</gene>
<feature type="domain" description="PH" evidence="2">
    <location>
        <begin position="294"/>
        <end position="393"/>
    </location>
</feature>
<dbReference type="GeneID" id="87842210"/>
<feature type="region of interest" description="Disordered" evidence="1">
    <location>
        <begin position="198"/>
        <end position="290"/>
    </location>
</feature>
<keyword evidence="4" id="KW-1185">Reference proteome</keyword>
<dbReference type="RefSeq" id="XP_062659786.1">
    <property type="nucleotide sequence ID" value="XM_062805262.1"/>
</dbReference>
<evidence type="ECO:0000256" key="1">
    <source>
        <dbReference type="SAM" id="MobiDB-lite"/>
    </source>
</evidence>